<protein>
    <recommendedName>
        <fullName evidence="4">Glycosyl transferase family 1 domain-containing protein</fullName>
    </recommendedName>
</protein>
<keyword evidence="3" id="KW-1133">Transmembrane helix</keyword>
<evidence type="ECO:0000256" key="2">
    <source>
        <dbReference type="SAM" id="MobiDB-lite"/>
    </source>
</evidence>
<dbReference type="Gene3D" id="3.40.50.2000">
    <property type="entry name" value="Glycogen Phosphorylase B"/>
    <property type="match status" value="1"/>
</dbReference>
<dbReference type="GO" id="GO:0016757">
    <property type="term" value="F:glycosyltransferase activity"/>
    <property type="evidence" value="ECO:0007669"/>
    <property type="project" value="UniProtKB-KW"/>
</dbReference>
<dbReference type="OrthoDB" id="1592604at2759"/>
<feature type="transmembrane region" description="Helical" evidence="3">
    <location>
        <begin position="42"/>
        <end position="65"/>
    </location>
</feature>
<accession>A0A9Q1GVH6</accession>
<reference evidence="5" key="1">
    <citation type="submission" date="2022-04" db="EMBL/GenBank/DDBJ databases">
        <title>Carnegiea gigantea Genome sequencing and assembly v2.</title>
        <authorList>
            <person name="Copetti D."/>
            <person name="Sanderson M.J."/>
            <person name="Burquez A."/>
            <person name="Wojciechowski M.F."/>
        </authorList>
    </citation>
    <scope>NUCLEOTIDE SEQUENCE</scope>
    <source>
        <strain evidence="5">SGP5-SGP5p</strain>
        <tissue evidence="5">Aerial part</tissue>
    </source>
</reference>
<keyword evidence="3" id="KW-0472">Membrane</keyword>
<sequence>MGSLENGVYQQQNHQSIGRVSSCPKQLRPRSRSSRSLLSKRLGYLQWISTIVVFSLFLVLFQAFLPGSVVERPGSPGKDLDLLEGDFMYFKELGELDFGEDVRFEPTRVLDKLQKEARELNLSRRGIRFAYRKPQLALVSAPYAPFYCSWFVLHGISCSMLFMLVLGFAEVFADLAVDQYQILMATVAAALQEIGYLIEVFSNEDGPARAVWQHLGVHITIIPTNDHTSSTVDWLNYDGVLINSLEGKHVLSCLMQEPFRSLPLVWTVHEKSLATRLDQYNSDGTSEVLNDWKKSFNRATVVVFPDYALPMMYSPLDAGNYYVIPGTPSEACEGNSLMGSKQNQSRIKMGLADDDFAVAVVGSQFMYKGLWLQHALILEALKPLLGDFPSDNRSSSGLKVFILTGDSTGNYSKAVEVISTSLQYPEGIVKHIDHDVNADDVLRMADLVIYGSLLEEKSFPDILIKAMCYGKLILAPNLSMIRRYVDDRVNGYLFPKDDIKVLTSIISKVVARGKLTPLAHQVASIAKGTAANLMVAEAVEGYASLLENILRLPSEVAAPKPVAEIPSQFKNEWQWNILNVVTDARYGSRNASSHLFLEKIEELWNQKKADTPNTSAKDEEFLYTIWEEQKQTDFIIARKRREDDELKDRSEQSRGTWEDVYRSSKRADRIKNDLHERDDGELERTGQPLCIYEPYLGEGTWSFLHLKPLYRGIGLATRGRRPGADDVDASSRLPLLSNPYYRDLLGEFGAFLAIANRVDRVHKNAWIGFQSWRVTARKGALSKVAEKSLLEAIESQQHGDALYFWVRMDTDPRNPLKLDFWSFCDAINAGNCRSAFSDALKRMYGIKHDWDSLPPMPMDGDTWSVMHSWALPTRSFLEFVMFGRMFVDALDVQMYDEHHRSGLCYLNISKDKHCYFRVLELLVNVWAYHSPRRMVYINPENGVMQEQHRLQTRRGKMWIKWLSFRTLKSMDEDLAEEADSDNTRRRWLWPSTGEIFWQGVYEKERDQRRKETAEKKRKSRDKVGRIKSRNLKRQKPIGKYVKPPPDEMLNSTALARE</sequence>
<keyword evidence="1" id="KW-0328">Glycosyltransferase</keyword>
<dbReference type="SUPFAM" id="SSF53756">
    <property type="entry name" value="UDP-Glycosyltransferase/glycogen phosphorylase"/>
    <property type="match status" value="1"/>
</dbReference>
<feature type="compositionally biased region" description="Basic residues" evidence="2">
    <location>
        <begin position="1015"/>
        <end position="1036"/>
    </location>
</feature>
<evidence type="ECO:0000256" key="1">
    <source>
        <dbReference type="ARBA" id="ARBA00022676"/>
    </source>
</evidence>
<organism evidence="5 6">
    <name type="scientific">Carnegiea gigantea</name>
    <dbReference type="NCBI Taxonomy" id="171969"/>
    <lineage>
        <taxon>Eukaryota</taxon>
        <taxon>Viridiplantae</taxon>
        <taxon>Streptophyta</taxon>
        <taxon>Embryophyta</taxon>
        <taxon>Tracheophyta</taxon>
        <taxon>Spermatophyta</taxon>
        <taxon>Magnoliopsida</taxon>
        <taxon>eudicotyledons</taxon>
        <taxon>Gunneridae</taxon>
        <taxon>Pentapetalae</taxon>
        <taxon>Caryophyllales</taxon>
        <taxon>Cactineae</taxon>
        <taxon>Cactaceae</taxon>
        <taxon>Cactoideae</taxon>
        <taxon>Echinocereeae</taxon>
        <taxon>Carnegiea</taxon>
    </lineage>
</organism>
<dbReference type="Pfam" id="PF00534">
    <property type="entry name" value="Glycos_transf_1"/>
    <property type="match status" value="1"/>
</dbReference>
<dbReference type="Proteomes" id="UP001153076">
    <property type="component" value="Unassembled WGS sequence"/>
</dbReference>
<keyword evidence="3" id="KW-0812">Transmembrane</keyword>
<feature type="region of interest" description="Disordered" evidence="2">
    <location>
        <begin position="1005"/>
        <end position="1057"/>
    </location>
</feature>
<dbReference type="EMBL" id="JAKOGI010001152">
    <property type="protein sequence ID" value="KAJ8427375.1"/>
    <property type="molecule type" value="Genomic_DNA"/>
</dbReference>
<feature type="domain" description="Glycosyl transferase family 1" evidence="4">
    <location>
        <begin position="433"/>
        <end position="513"/>
    </location>
</feature>
<dbReference type="PANTHER" id="PTHR46635">
    <property type="entry name" value="GLYCOSYL TRANSFERASE FAMILY 1 PROTEIN"/>
    <property type="match status" value="1"/>
</dbReference>
<name>A0A9Q1GVH6_9CARY</name>
<dbReference type="InterPro" id="IPR001296">
    <property type="entry name" value="Glyco_trans_1"/>
</dbReference>
<comment type="caution">
    <text evidence="5">The sequence shown here is derived from an EMBL/GenBank/DDBJ whole genome shotgun (WGS) entry which is preliminary data.</text>
</comment>
<evidence type="ECO:0000313" key="5">
    <source>
        <dbReference type="EMBL" id="KAJ8427375.1"/>
    </source>
</evidence>
<feature type="compositionally biased region" description="Polar residues" evidence="2">
    <location>
        <begin position="8"/>
        <end position="19"/>
    </location>
</feature>
<proteinExistence type="predicted"/>
<feature type="region of interest" description="Disordered" evidence="2">
    <location>
        <begin position="1"/>
        <end position="28"/>
    </location>
</feature>
<feature type="compositionally biased region" description="Basic and acidic residues" evidence="2">
    <location>
        <begin position="1005"/>
        <end position="1014"/>
    </location>
</feature>
<gene>
    <name evidence="5" type="ORF">Cgig2_000504</name>
</gene>
<evidence type="ECO:0000313" key="6">
    <source>
        <dbReference type="Proteomes" id="UP001153076"/>
    </source>
</evidence>
<dbReference type="AlphaFoldDB" id="A0A9Q1GVH6"/>
<dbReference type="PANTHER" id="PTHR46635:SF1">
    <property type="entry name" value="GLYCOSYL TRANSFERASE FAMILY 1 PROTEIN"/>
    <property type="match status" value="1"/>
</dbReference>
<feature type="transmembrane region" description="Helical" evidence="3">
    <location>
        <begin position="144"/>
        <end position="168"/>
    </location>
</feature>
<keyword evidence="1" id="KW-0808">Transferase</keyword>
<evidence type="ECO:0000259" key="4">
    <source>
        <dbReference type="Pfam" id="PF00534"/>
    </source>
</evidence>
<keyword evidence="6" id="KW-1185">Reference proteome</keyword>
<evidence type="ECO:0000256" key="3">
    <source>
        <dbReference type="SAM" id="Phobius"/>
    </source>
</evidence>